<evidence type="ECO:0000313" key="3">
    <source>
        <dbReference type="Proteomes" id="UP000075531"/>
    </source>
</evidence>
<sequence length="155" mass="17534">MMLDMHLKDINTLEQSVINTFPPEAKHNFKYYIRRVRTIKPKKSVGFEGKIYLLVDRRVYSSAESFAAFCKTSKWATLIGKRTGGDGIGIDPILCSLPNSGFVIRFTGEMGLNSDGSANEETQTEPDISVSPVRIELENYRYDEAVQEVLKHINK</sequence>
<dbReference type="InterPro" id="IPR005151">
    <property type="entry name" value="Tail-specific_protease"/>
</dbReference>
<evidence type="ECO:0000313" key="2">
    <source>
        <dbReference type="EMBL" id="KYH29724.1"/>
    </source>
</evidence>
<proteinExistence type="predicted"/>
<evidence type="ECO:0000259" key="1">
    <source>
        <dbReference type="Pfam" id="PF03572"/>
    </source>
</evidence>
<comment type="caution">
    <text evidence="2">The sequence shown here is derived from an EMBL/GenBank/DDBJ whole genome shotgun (WGS) entry which is preliminary data.</text>
</comment>
<dbReference type="GO" id="GO:0006508">
    <property type="term" value="P:proteolysis"/>
    <property type="evidence" value="ECO:0007669"/>
    <property type="project" value="InterPro"/>
</dbReference>
<dbReference type="Pfam" id="PF03572">
    <property type="entry name" value="Peptidase_S41"/>
    <property type="match status" value="1"/>
</dbReference>
<dbReference type="InterPro" id="IPR029045">
    <property type="entry name" value="ClpP/crotonase-like_dom_sf"/>
</dbReference>
<gene>
    <name evidence="2" type="ORF">CLTEP_26990</name>
</gene>
<dbReference type="PATRIC" id="fig|1121338.3.peg.2825"/>
<dbReference type="GO" id="GO:0008236">
    <property type="term" value="F:serine-type peptidase activity"/>
    <property type="evidence" value="ECO:0007669"/>
    <property type="project" value="InterPro"/>
</dbReference>
<reference evidence="2 3" key="1">
    <citation type="submission" date="2016-02" db="EMBL/GenBank/DDBJ databases">
        <title>Genome sequence of Clostridium tepidiprofundi DSM 19306.</title>
        <authorList>
            <person name="Poehlein A."/>
            <person name="Daniel R."/>
        </authorList>
    </citation>
    <scope>NUCLEOTIDE SEQUENCE [LARGE SCALE GENOMIC DNA]</scope>
    <source>
        <strain evidence="2 3">DSM 19306</strain>
    </source>
</reference>
<dbReference type="EMBL" id="LTBA01000083">
    <property type="protein sequence ID" value="KYH29724.1"/>
    <property type="molecule type" value="Genomic_DNA"/>
</dbReference>
<dbReference type="Proteomes" id="UP000075531">
    <property type="component" value="Unassembled WGS sequence"/>
</dbReference>
<dbReference type="AlphaFoldDB" id="A0A151AQ06"/>
<name>A0A151AQ06_9CLOT</name>
<accession>A0A151AQ06</accession>
<feature type="domain" description="Tail specific protease" evidence="1">
    <location>
        <begin position="40"/>
        <end position="130"/>
    </location>
</feature>
<dbReference type="RefSeq" id="WP_084364995.1">
    <property type="nucleotide sequence ID" value="NZ_LTBA01000083.1"/>
</dbReference>
<dbReference type="STRING" id="1121338.CLTEP_26990"/>
<keyword evidence="3" id="KW-1185">Reference proteome</keyword>
<dbReference type="Gene3D" id="3.90.226.10">
    <property type="entry name" value="2-enoyl-CoA Hydratase, Chain A, domain 1"/>
    <property type="match status" value="1"/>
</dbReference>
<dbReference type="SUPFAM" id="SSF52096">
    <property type="entry name" value="ClpP/crotonase"/>
    <property type="match status" value="1"/>
</dbReference>
<dbReference type="OrthoDB" id="1653205at2"/>
<organism evidence="2 3">
    <name type="scientific">Clostridium tepidiprofundi DSM 19306</name>
    <dbReference type="NCBI Taxonomy" id="1121338"/>
    <lineage>
        <taxon>Bacteria</taxon>
        <taxon>Bacillati</taxon>
        <taxon>Bacillota</taxon>
        <taxon>Clostridia</taxon>
        <taxon>Eubacteriales</taxon>
        <taxon>Clostridiaceae</taxon>
        <taxon>Clostridium</taxon>
    </lineage>
</organism>
<protein>
    <submittedName>
        <fullName evidence="2">Peptidase family S41</fullName>
    </submittedName>
</protein>